<organism evidence="3 4">
    <name type="scientific">Lachnellula cervina</name>
    <dbReference type="NCBI Taxonomy" id="1316786"/>
    <lineage>
        <taxon>Eukaryota</taxon>
        <taxon>Fungi</taxon>
        <taxon>Dikarya</taxon>
        <taxon>Ascomycota</taxon>
        <taxon>Pezizomycotina</taxon>
        <taxon>Leotiomycetes</taxon>
        <taxon>Helotiales</taxon>
        <taxon>Lachnaceae</taxon>
        <taxon>Lachnellula</taxon>
    </lineage>
</organism>
<dbReference type="AlphaFoldDB" id="A0A7D8YM47"/>
<comment type="caution">
    <text evidence="3">The sequence shown here is derived from an EMBL/GenBank/DDBJ whole genome shotgun (WGS) entry which is preliminary data.</text>
</comment>
<evidence type="ECO:0000256" key="1">
    <source>
        <dbReference type="SAM" id="MobiDB-lite"/>
    </source>
</evidence>
<dbReference type="InterPro" id="IPR021369">
    <property type="entry name" value="DUF2985"/>
</dbReference>
<dbReference type="Pfam" id="PF11204">
    <property type="entry name" value="DUF2985"/>
    <property type="match status" value="1"/>
</dbReference>
<dbReference type="PANTHER" id="PTHR35872:SF1">
    <property type="entry name" value="ALPHA-L-RHAMNOSIDASE C"/>
    <property type="match status" value="1"/>
</dbReference>
<keyword evidence="4" id="KW-1185">Reference proteome</keyword>
<dbReference type="InterPro" id="IPR011009">
    <property type="entry name" value="Kinase-like_dom_sf"/>
</dbReference>
<evidence type="ECO:0000313" key="4">
    <source>
        <dbReference type="Proteomes" id="UP000481288"/>
    </source>
</evidence>
<feature type="transmembrane region" description="Helical" evidence="2">
    <location>
        <begin position="372"/>
        <end position="395"/>
    </location>
</feature>
<feature type="transmembrane region" description="Helical" evidence="2">
    <location>
        <begin position="189"/>
        <end position="212"/>
    </location>
</feature>
<name>A0A7D8YM47_9HELO</name>
<feature type="region of interest" description="Disordered" evidence="1">
    <location>
        <begin position="1"/>
        <end position="46"/>
    </location>
</feature>
<proteinExistence type="predicted"/>
<feature type="transmembrane region" description="Helical" evidence="2">
    <location>
        <begin position="344"/>
        <end position="366"/>
    </location>
</feature>
<accession>A0A7D8YM47</accession>
<feature type="compositionally biased region" description="Polar residues" evidence="1">
    <location>
        <begin position="22"/>
        <end position="35"/>
    </location>
</feature>
<evidence type="ECO:0000313" key="3">
    <source>
        <dbReference type="EMBL" id="TVY54642.1"/>
    </source>
</evidence>
<dbReference type="OrthoDB" id="6407410at2759"/>
<gene>
    <name evidence="3" type="ORF">LCER1_G007345</name>
</gene>
<reference evidence="3 4" key="1">
    <citation type="submission" date="2018-05" db="EMBL/GenBank/DDBJ databases">
        <title>Whole genome sequencing for identification of molecular markers to develop diagnostic detection tools for the regulated plant pathogen Lachnellula willkommii.</title>
        <authorList>
            <person name="Giroux E."/>
            <person name="Bilodeau G."/>
        </authorList>
    </citation>
    <scope>NUCLEOTIDE SEQUENCE [LARGE SCALE GENOMIC DNA]</scope>
    <source>
        <strain evidence="3 4">CBS 625.97</strain>
    </source>
</reference>
<feature type="region of interest" description="Disordered" evidence="1">
    <location>
        <begin position="72"/>
        <end position="102"/>
    </location>
</feature>
<dbReference type="EMBL" id="QGMG01000319">
    <property type="protein sequence ID" value="TVY54642.1"/>
    <property type="molecule type" value="Genomic_DNA"/>
</dbReference>
<keyword evidence="2" id="KW-0472">Membrane</keyword>
<evidence type="ECO:0000256" key="2">
    <source>
        <dbReference type="SAM" id="Phobius"/>
    </source>
</evidence>
<feature type="compositionally biased region" description="Polar residues" evidence="1">
    <location>
        <begin position="72"/>
        <end position="83"/>
    </location>
</feature>
<sequence>MASPGSPGTSAPGDAEEPGTPISPSNTNRSPTEPSKASKIFRDAQQSFTQSRPPVGMFHAFGSVGSNIPTLNDIQKGNFNSEGGWSGPGQRRNSQAHRDSDAEVVQRYRTRTMSIAAPIAEFKKDPITDEKIAPIDSIPTPVAAETEIITPHDPALRYANGYQFPPKHNKKQATTIALRGFAKFIITPFGFLLTLYALNIVAWGGMLFLILIHATPAMAHPSYNAINSGAKIWLEITAQILNALFCVTGLGLIPWRFRDWYYLLRWRWGKDERALRRLAGIHRGWFRLVGSEGVDVHFDQTSAPPSPLPPGTNEAALALPIALSPDAPLTGERAGASKYWLMDFVIWAFVWNTFLQIMLCGFMWGYNRYKRPGAAVGALISLACIVASAAGWVIFREGKRVKAIEGVPVSEDDRELLKEMREREGGNLNIAKISISGGSPCPRSRFRLLGTASGTFVASKARMDDAREDYDNLVWDKIDEAWEEFREKLRDPSVCRHARLLAQQKSGKDATLVPPLIIGGNNFLFRVHLEGVISDVLVRCPCPGRAQFPEEKTLREAATARYIYQNTNVPVPKVFHYGRDPEVGLFIILQHFENKSTLSHTIRAPNDDPDATYFLNPDISEAKLEGLYGKIADCMLQLSELTFPRIGSLVEVEDKDGSSFCIAGRPITQNMNYMIQLANIPHSILPAKEKTYSTADEWYIALAEMHMAQLVFQHNDLVSSGDDCRNKYVARQLFLQLAKEARLSTFGFAEDKWSAQSKAKPLIICAAPAPGAFRLWCDDFRTGNMLVDEFDDIVAVIDWEFAYAAPTQFMLDPPWWLLLEVPEMWESGIDDWSKIYETRLTTWISAIEKAEKDVESTSNSLPSPLSKYMRESWETGRFWLSYAARKSWAFDTIFWKYLDERFFGERADVPKHELWKTRVHLLGEKERSAMEPFVERKMEEGKERIIVDWDPEEAKERLGRVFFP</sequence>
<keyword evidence="2" id="KW-1133">Transmembrane helix</keyword>
<feature type="transmembrane region" description="Helical" evidence="2">
    <location>
        <begin position="232"/>
        <end position="255"/>
    </location>
</feature>
<protein>
    <submittedName>
        <fullName evidence="3">Uncharacterized protein</fullName>
    </submittedName>
</protein>
<dbReference type="PANTHER" id="PTHR35872">
    <property type="entry name" value="INTEGRAL MEMBRANE PROTEIN (AFU_ORTHOLOGUE AFUA_5G07110)"/>
    <property type="match status" value="1"/>
</dbReference>
<dbReference type="Proteomes" id="UP000481288">
    <property type="component" value="Unassembled WGS sequence"/>
</dbReference>
<dbReference type="SUPFAM" id="SSF56112">
    <property type="entry name" value="Protein kinase-like (PK-like)"/>
    <property type="match status" value="1"/>
</dbReference>
<keyword evidence="2" id="KW-0812">Transmembrane</keyword>